<gene>
    <name evidence="2" type="ORF">ACFOZ4_14340</name>
</gene>
<feature type="transmembrane region" description="Helical" evidence="1">
    <location>
        <begin position="63"/>
        <end position="84"/>
    </location>
</feature>
<dbReference type="RefSeq" id="WP_253763339.1">
    <property type="nucleotide sequence ID" value="NZ_JAMZDZ010000001.1"/>
</dbReference>
<feature type="transmembrane region" description="Helical" evidence="1">
    <location>
        <begin position="170"/>
        <end position="189"/>
    </location>
</feature>
<reference evidence="3" key="1">
    <citation type="journal article" date="2019" name="Int. J. Syst. Evol. Microbiol.">
        <title>The Global Catalogue of Microorganisms (GCM) 10K type strain sequencing project: providing services to taxonomists for standard genome sequencing and annotation.</title>
        <authorList>
            <consortium name="The Broad Institute Genomics Platform"/>
            <consortium name="The Broad Institute Genome Sequencing Center for Infectious Disease"/>
            <person name="Wu L."/>
            <person name="Ma J."/>
        </authorList>
    </citation>
    <scope>NUCLEOTIDE SEQUENCE [LARGE SCALE GENOMIC DNA]</scope>
    <source>
        <strain evidence="3">CGMCC 4.7289</strain>
    </source>
</reference>
<evidence type="ECO:0000313" key="3">
    <source>
        <dbReference type="Proteomes" id="UP001595816"/>
    </source>
</evidence>
<feature type="transmembrane region" description="Helical" evidence="1">
    <location>
        <begin position="105"/>
        <end position="127"/>
    </location>
</feature>
<evidence type="ECO:0000313" key="2">
    <source>
        <dbReference type="EMBL" id="MFC4131784.1"/>
    </source>
</evidence>
<feature type="transmembrane region" description="Helical" evidence="1">
    <location>
        <begin position="139"/>
        <end position="163"/>
    </location>
</feature>
<proteinExistence type="predicted"/>
<feature type="transmembrane region" description="Helical" evidence="1">
    <location>
        <begin position="226"/>
        <end position="244"/>
    </location>
</feature>
<evidence type="ECO:0008006" key="4">
    <source>
        <dbReference type="Google" id="ProtNLM"/>
    </source>
</evidence>
<keyword evidence="1" id="KW-1133">Transmembrane helix</keyword>
<sequence length="478" mass="50242">MTADARTRPTTFSGGRLVRLELRRNAMLWMSPAMAVLFFLVVYRRSQALPPLWSLRAMDMQTAIVSIFVPVVVGVAAWVGGREARHGLTDLLSTTARSRWARQCVAWAATTGWAVAAYAACVTILYVDIGRHTTWGGPLWWPAAVGAASLPAFTAIGFVAGALVPGRFTAPLAAVAAFLALEISANFIHGDHSPWQISPLVPGLWNMGPNPDLATFYPYLPDLARVQLVFLVGVAVMLLGTLGVTGSGSHRQRRVAAVLTAGGLLAGTVAVALAGTARLDAHGMIAIAAVHDSSDDRPVAYTPVCSASEIPVCLHPAFAADLRTVTAALGPVLRDLAGVPGAPSRIGQATVVYRQGIGNGFTVRAADPQVSGDPTVLWLLLRNQVPGPSMTNDELLAELRTQTVRAIVSRVVTDGEVSTRAQQAVIDAYAGTADAEPGSPAAQAAQRFAALTPDTRHAWLVANVAALRAGSLDLDQLP</sequence>
<accession>A0ABV8LNE8</accession>
<name>A0ABV8LNE8_9ACTN</name>
<organism evidence="2 3">
    <name type="scientific">Hamadaea flava</name>
    <dbReference type="NCBI Taxonomy" id="1742688"/>
    <lineage>
        <taxon>Bacteria</taxon>
        <taxon>Bacillati</taxon>
        <taxon>Actinomycetota</taxon>
        <taxon>Actinomycetes</taxon>
        <taxon>Micromonosporales</taxon>
        <taxon>Micromonosporaceae</taxon>
        <taxon>Hamadaea</taxon>
    </lineage>
</organism>
<dbReference type="Proteomes" id="UP001595816">
    <property type="component" value="Unassembled WGS sequence"/>
</dbReference>
<protein>
    <recommendedName>
        <fullName evidence="4">ABC transporter permease</fullName>
    </recommendedName>
</protein>
<feature type="transmembrane region" description="Helical" evidence="1">
    <location>
        <begin position="26"/>
        <end position="43"/>
    </location>
</feature>
<feature type="transmembrane region" description="Helical" evidence="1">
    <location>
        <begin position="256"/>
        <end position="275"/>
    </location>
</feature>
<dbReference type="EMBL" id="JBHSAY010000008">
    <property type="protein sequence ID" value="MFC4131784.1"/>
    <property type="molecule type" value="Genomic_DNA"/>
</dbReference>
<keyword evidence="1" id="KW-0472">Membrane</keyword>
<evidence type="ECO:0000256" key="1">
    <source>
        <dbReference type="SAM" id="Phobius"/>
    </source>
</evidence>
<keyword evidence="3" id="KW-1185">Reference proteome</keyword>
<keyword evidence="1" id="KW-0812">Transmembrane</keyword>
<comment type="caution">
    <text evidence="2">The sequence shown here is derived from an EMBL/GenBank/DDBJ whole genome shotgun (WGS) entry which is preliminary data.</text>
</comment>